<keyword evidence="8" id="KW-1185">Reference proteome</keyword>
<feature type="compositionally biased region" description="Basic residues" evidence="4">
    <location>
        <begin position="50"/>
        <end position="61"/>
    </location>
</feature>
<dbReference type="GO" id="GO:0001682">
    <property type="term" value="P:tRNA 5'-leader removal"/>
    <property type="evidence" value="ECO:0007669"/>
    <property type="project" value="InterPro"/>
</dbReference>
<dbReference type="OrthoDB" id="442863at2759"/>
<evidence type="ECO:0000256" key="1">
    <source>
        <dbReference type="ARBA" id="ARBA00004123"/>
    </source>
</evidence>
<dbReference type="GO" id="GO:0005655">
    <property type="term" value="C:nucleolar ribonuclease P complex"/>
    <property type="evidence" value="ECO:0007669"/>
    <property type="project" value="InterPro"/>
</dbReference>
<feature type="region of interest" description="Disordered" evidence="4">
    <location>
        <begin position="50"/>
        <end position="72"/>
    </location>
</feature>
<evidence type="ECO:0000259" key="5">
    <source>
        <dbReference type="Pfam" id="PF06978"/>
    </source>
</evidence>
<dbReference type="InterPro" id="IPR039182">
    <property type="entry name" value="Pop1"/>
</dbReference>
<sequence length="645" mass="75394">MENNSFRVFDFATARAQELTLLREQVKSLGGRKQLFQSLPWHLRRRTMSHQTRRMPKKWKTKTQDIDNTPSIGKNKCRKYRRKVKYLRENLRRRLSRQDRLETHLWFVKRFHMTQYFGYQVPWCSVDRKERSAYRAMRDRVVIYDASLVDWILLEDAQANIIKGLKKVLKTEKDKRLVEEPTFLLGNAVLHTFVEKSLHESDNYSQTTMLQVIWAPRNDLNDDEICRVLVCIQFLGVHEARDTFVQSIFGRECKRKPLVLNRFHALGPKSLTMLQRCFQMKQESNLKQQENLYPSTIVNDVDTQITCLSRINILSCLIPKGFHMGFPHFCRFSQQQMDNSYNWLEDFERWMLKEIMTSNVAKENLQIPVILIYRPLVSTGGKHIDKWDILIPNGFGPSFLHAARHMGSQAIGLKEYRRIFFECEKLHFPEDFPQTGFFRDVVGMNTCENLTTLLKKPPAKRGSHKLPFSVFPPLWNQLGKTIEEVIPIWNSMENMLLQIANQCGCSEKFSFMQQLKSCSYWSDDAIWKEPILTNFTSKTLVPVSIQLIGKGKVSSYAPFFLPGEQDAFLFSTFSKSSQAQERKLVGYITHSSYSFANGRICCIGYSLCMPQTSEWQPIIIPRTTEFAAFIPAKCRRLALNFPVEF</sequence>
<dbReference type="GO" id="GO:0000172">
    <property type="term" value="C:ribonuclease MRP complex"/>
    <property type="evidence" value="ECO:0007669"/>
    <property type="project" value="InterPro"/>
</dbReference>
<keyword evidence="2" id="KW-0819">tRNA processing</keyword>
<gene>
    <name evidence="7" type="ORF">GpartN1_g6597.t1</name>
</gene>
<organism evidence="7 8">
    <name type="scientific">Galdieria partita</name>
    <dbReference type="NCBI Taxonomy" id="83374"/>
    <lineage>
        <taxon>Eukaryota</taxon>
        <taxon>Rhodophyta</taxon>
        <taxon>Bangiophyceae</taxon>
        <taxon>Galdieriales</taxon>
        <taxon>Galdieriaceae</taxon>
        <taxon>Galdieria</taxon>
    </lineage>
</organism>
<dbReference type="PANTHER" id="PTHR22731:SF3">
    <property type="entry name" value="RIBONUCLEASES P_MRP PROTEIN SUBUNIT POP1"/>
    <property type="match status" value="1"/>
</dbReference>
<dbReference type="Pfam" id="PF08170">
    <property type="entry name" value="POPLD"/>
    <property type="match status" value="1"/>
</dbReference>
<evidence type="ECO:0000256" key="3">
    <source>
        <dbReference type="ARBA" id="ARBA00023242"/>
    </source>
</evidence>
<dbReference type="PANTHER" id="PTHR22731">
    <property type="entry name" value="RIBONUCLEASES P/MRP PROTEIN SUBUNIT POP1"/>
    <property type="match status" value="1"/>
</dbReference>
<dbReference type="Pfam" id="PF06978">
    <property type="entry name" value="POP1_N"/>
    <property type="match status" value="1"/>
</dbReference>
<dbReference type="InterPro" id="IPR009723">
    <property type="entry name" value="Pop1_N"/>
</dbReference>
<feature type="domain" description="POPLD" evidence="6">
    <location>
        <begin position="386"/>
        <end position="463"/>
    </location>
</feature>
<comment type="subcellular location">
    <subcellularLocation>
        <location evidence="1">Nucleus</location>
    </subcellularLocation>
</comment>
<protein>
    <submittedName>
        <fullName evidence="7">Uncharacterized protein</fullName>
    </submittedName>
</protein>
<evidence type="ECO:0000313" key="8">
    <source>
        <dbReference type="Proteomes" id="UP001061958"/>
    </source>
</evidence>
<evidence type="ECO:0000259" key="6">
    <source>
        <dbReference type="Pfam" id="PF08170"/>
    </source>
</evidence>
<accession>A0A9C7Q3M7</accession>
<dbReference type="AlphaFoldDB" id="A0A9C7Q3M7"/>
<evidence type="ECO:0000313" key="7">
    <source>
        <dbReference type="EMBL" id="GJQ14806.1"/>
    </source>
</evidence>
<dbReference type="EMBL" id="BQMJ01000060">
    <property type="protein sequence ID" value="GJQ14806.1"/>
    <property type="molecule type" value="Genomic_DNA"/>
</dbReference>
<dbReference type="InterPro" id="IPR012590">
    <property type="entry name" value="POPLD_dom"/>
</dbReference>
<comment type="caution">
    <text evidence="7">The sequence shown here is derived from an EMBL/GenBank/DDBJ whole genome shotgun (WGS) entry which is preliminary data.</text>
</comment>
<evidence type="ECO:0000256" key="2">
    <source>
        <dbReference type="ARBA" id="ARBA00022694"/>
    </source>
</evidence>
<reference evidence="7" key="2">
    <citation type="submission" date="2022-01" db="EMBL/GenBank/DDBJ databases">
        <authorList>
            <person name="Hirooka S."/>
            <person name="Miyagishima S.Y."/>
        </authorList>
    </citation>
    <scope>NUCLEOTIDE SEQUENCE</scope>
    <source>
        <strain evidence="7">NBRC 102759</strain>
    </source>
</reference>
<reference evidence="7" key="1">
    <citation type="journal article" date="2022" name="Proc. Natl. Acad. Sci. U.S.A.">
        <title>Life cycle and functional genomics of the unicellular red alga Galdieria for elucidating algal and plant evolution and industrial use.</title>
        <authorList>
            <person name="Hirooka S."/>
            <person name="Itabashi T."/>
            <person name="Ichinose T.M."/>
            <person name="Onuma R."/>
            <person name="Fujiwara T."/>
            <person name="Yamashita S."/>
            <person name="Jong L.W."/>
            <person name="Tomita R."/>
            <person name="Iwane A.H."/>
            <person name="Miyagishima S.Y."/>
        </authorList>
    </citation>
    <scope>NUCLEOTIDE SEQUENCE</scope>
    <source>
        <strain evidence="7">NBRC 102759</strain>
    </source>
</reference>
<proteinExistence type="predicted"/>
<name>A0A9C7Q3M7_9RHOD</name>
<keyword evidence="3" id="KW-0539">Nucleus</keyword>
<evidence type="ECO:0000256" key="4">
    <source>
        <dbReference type="SAM" id="MobiDB-lite"/>
    </source>
</evidence>
<dbReference type="Proteomes" id="UP001061958">
    <property type="component" value="Unassembled WGS sequence"/>
</dbReference>
<feature type="domain" description="Pop1 N-terminal" evidence="5">
    <location>
        <begin position="11"/>
        <end position="97"/>
    </location>
</feature>